<sequence>MNLLEQLESKINELLETLAGLRKENARLRQEIATGTSAHEEEARRLREELQQERDAKEAVLSRIDALLDKLKAESEPEES</sequence>
<keyword evidence="1 2" id="KW-0175">Coiled coil</keyword>
<organism evidence="4 5">
    <name type="scientific">Oceanidesulfovibrio marinus</name>
    <dbReference type="NCBI Taxonomy" id="370038"/>
    <lineage>
        <taxon>Bacteria</taxon>
        <taxon>Pseudomonadati</taxon>
        <taxon>Thermodesulfobacteriota</taxon>
        <taxon>Desulfovibrionia</taxon>
        <taxon>Desulfovibrionales</taxon>
        <taxon>Desulfovibrionaceae</taxon>
        <taxon>Oceanidesulfovibrio</taxon>
    </lineage>
</organism>
<evidence type="ECO:0000313" key="3">
    <source>
        <dbReference type="EMBL" id="QJT09933.1"/>
    </source>
</evidence>
<dbReference type="EMBL" id="QMIF01000002">
    <property type="protein sequence ID" value="TVM35950.1"/>
    <property type="molecule type" value="Genomic_DNA"/>
</dbReference>
<dbReference type="InterPro" id="IPR009252">
    <property type="entry name" value="Cell_div_ZapB"/>
</dbReference>
<evidence type="ECO:0000256" key="2">
    <source>
        <dbReference type="SAM" id="Coils"/>
    </source>
</evidence>
<dbReference type="OrthoDB" id="5459319at2"/>
<evidence type="ECO:0000313" key="5">
    <source>
        <dbReference type="Proteomes" id="UP000434052"/>
    </source>
</evidence>
<evidence type="ECO:0000313" key="4">
    <source>
        <dbReference type="EMBL" id="TVM35950.1"/>
    </source>
</evidence>
<proteinExistence type="predicted"/>
<reference evidence="3 6" key="2">
    <citation type="submission" date="2019-04" db="EMBL/GenBank/DDBJ databases">
        <title>Isolation and culture of sulfate reducing bacteria from the cold seep of the South China Sea.</title>
        <authorList>
            <person name="Sun C."/>
            <person name="Liu R."/>
        </authorList>
    </citation>
    <scope>NUCLEOTIDE SEQUENCE [LARGE SCALE GENOMIC DNA]</scope>
    <source>
        <strain evidence="3 6">CS1</strain>
    </source>
</reference>
<reference evidence="4 5" key="1">
    <citation type="submission" date="2018-06" db="EMBL/GenBank/DDBJ databases">
        <title>Complete genome of Desulfovibrio marinus P48SEP.</title>
        <authorList>
            <person name="Crispim J.S."/>
            <person name="Vidigal P.M.P."/>
            <person name="Silva L.C.F."/>
            <person name="Araujo L.C."/>
            <person name="Laguardia C.N."/>
            <person name="Dias R.S."/>
            <person name="Sousa M.P."/>
            <person name="Paula S.O."/>
            <person name="Silva C."/>
        </authorList>
    </citation>
    <scope>NUCLEOTIDE SEQUENCE [LARGE SCALE GENOMIC DNA]</scope>
    <source>
        <strain evidence="4 5">P48SEP</strain>
    </source>
</reference>
<dbReference type="Proteomes" id="UP000434052">
    <property type="component" value="Unassembled WGS sequence"/>
</dbReference>
<dbReference type="Gene3D" id="1.20.5.340">
    <property type="match status" value="1"/>
</dbReference>
<dbReference type="GO" id="GO:0090529">
    <property type="term" value="P:cell septum assembly"/>
    <property type="evidence" value="ECO:0007669"/>
    <property type="project" value="InterPro"/>
</dbReference>
<evidence type="ECO:0000256" key="1">
    <source>
        <dbReference type="ARBA" id="ARBA00023054"/>
    </source>
</evidence>
<dbReference type="GO" id="GO:0005737">
    <property type="term" value="C:cytoplasm"/>
    <property type="evidence" value="ECO:0007669"/>
    <property type="project" value="InterPro"/>
</dbReference>
<gene>
    <name evidence="3" type="primary">zapB</name>
    <name evidence="4" type="ORF">DQK91_04670</name>
    <name evidence="3" type="ORF">E8L03_13765</name>
</gene>
<evidence type="ECO:0000313" key="6">
    <source>
        <dbReference type="Proteomes" id="UP000503251"/>
    </source>
</evidence>
<name>A0A6P1ZKW4_9BACT</name>
<keyword evidence="4" id="KW-0132">Cell division</keyword>
<keyword evidence="6" id="KW-1185">Reference proteome</keyword>
<dbReference type="AlphaFoldDB" id="A0A6P1ZKW4"/>
<keyword evidence="4" id="KW-0131">Cell cycle</keyword>
<protein>
    <submittedName>
        <fullName evidence="4">Cell division protein ZapB</fullName>
    </submittedName>
</protein>
<dbReference type="RefSeq" id="WP_144234282.1">
    <property type="nucleotide sequence ID" value="NZ_CP039543.1"/>
</dbReference>
<accession>A0A6P1ZKW4</accession>
<dbReference type="Pfam" id="PF06005">
    <property type="entry name" value="ZapB"/>
    <property type="match status" value="1"/>
</dbReference>
<feature type="coiled-coil region" evidence="2">
    <location>
        <begin position="4"/>
        <end position="70"/>
    </location>
</feature>
<dbReference type="EMBL" id="CP039543">
    <property type="protein sequence ID" value="QJT09933.1"/>
    <property type="molecule type" value="Genomic_DNA"/>
</dbReference>
<dbReference type="Proteomes" id="UP000503251">
    <property type="component" value="Chromosome"/>
</dbReference>
<dbReference type="GO" id="GO:0043093">
    <property type="term" value="P:FtsZ-dependent cytokinesis"/>
    <property type="evidence" value="ECO:0007669"/>
    <property type="project" value="InterPro"/>
</dbReference>